<organism evidence="1 2">
    <name type="scientific">Olpidium bornovanus</name>
    <dbReference type="NCBI Taxonomy" id="278681"/>
    <lineage>
        <taxon>Eukaryota</taxon>
        <taxon>Fungi</taxon>
        <taxon>Fungi incertae sedis</taxon>
        <taxon>Olpidiomycota</taxon>
        <taxon>Olpidiomycotina</taxon>
        <taxon>Olpidiomycetes</taxon>
        <taxon>Olpidiales</taxon>
        <taxon>Olpidiaceae</taxon>
        <taxon>Olpidium</taxon>
    </lineage>
</organism>
<feature type="non-terminal residue" evidence="1">
    <location>
        <position position="1"/>
    </location>
</feature>
<protein>
    <submittedName>
        <fullName evidence="1">Uncharacterized protein</fullName>
    </submittedName>
</protein>
<name>A0A8H8DHF4_9FUNG</name>
<reference evidence="1 2" key="1">
    <citation type="journal article" name="Sci. Rep.">
        <title>Genome-scale phylogenetic analyses confirm Olpidium as the closest living zoosporic fungus to the non-flagellated, terrestrial fungi.</title>
        <authorList>
            <person name="Chang Y."/>
            <person name="Rochon D."/>
            <person name="Sekimoto S."/>
            <person name="Wang Y."/>
            <person name="Chovatia M."/>
            <person name="Sandor L."/>
            <person name="Salamov A."/>
            <person name="Grigoriev I.V."/>
            <person name="Stajich J.E."/>
            <person name="Spatafora J.W."/>
        </authorList>
    </citation>
    <scope>NUCLEOTIDE SEQUENCE [LARGE SCALE GENOMIC DNA]</scope>
    <source>
        <strain evidence="1">S191</strain>
    </source>
</reference>
<sequence>AWLAFYAPERADAYAAHRSETTLRDNPRAAKALCSKTAANGSSPSGTLDLKVVNQILAAAS</sequence>
<evidence type="ECO:0000313" key="1">
    <source>
        <dbReference type="EMBL" id="KAG5458709.1"/>
    </source>
</evidence>
<dbReference type="Proteomes" id="UP000673691">
    <property type="component" value="Unassembled WGS sequence"/>
</dbReference>
<dbReference type="AlphaFoldDB" id="A0A8H8DHF4"/>
<gene>
    <name evidence="1" type="ORF">BJ554DRAFT_1019</name>
</gene>
<comment type="caution">
    <text evidence="1">The sequence shown here is derived from an EMBL/GenBank/DDBJ whole genome shotgun (WGS) entry which is preliminary data.</text>
</comment>
<evidence type="ECO:0000313" key="2">
    <source>
        <dbReference type="Proteomes" id="UP000673691"/>
    </source>
</evidence>
<accession>A0A8H8DHF4</accession>
<dbReference type="EMBL" id="JAEFCI010008048">
    <property type="protein sequence ID" value="KAG5458709.1"/>
    <property type="molecule type" value="Genomic_DNA"/>
</dbReference>
<proteinExistence type="predicted"/>
<keyword evidence="2" id="KW-1185">Reference proteome</keyword>